<sequence>MELPIFEGEDAPSWIERIERYFCPRNINEQEKMEVVLVAMEGEALSWLQWWDSCTKNLTWKEFKEAILKRSQPTMVENSFEILLGINQEGTVREYRRQFEVLVGPLKINQPKYMSGILSMVSMRRFEQR</sequence>
<dbReference type="AlphaFoldDB" id="A0A151TEB3"/>
<feature type="domain" description="Retrotransposon gag" evidence="1">
    <location>
        <begin position="36"/>
        <end position="106"/>
    </location>
</feature>
<reference evidence="2 3" key="1">
    <citation type="journal article" date="2012" name="Nat. Biotechnol.">
        <title>Draft genome sequence of pigeonpea (Cajanus cajan), an orphan legume crop of resource-poor farmers.</title>
        <authorList>
            <person name="Varshney R.K."/>
            <person name="Chen W."/>
            <person name="Li Y."/>
            <person name="Bharti A.K."/>
            <person name="Saxena R.K."/>
            <person name="Schlueter J.A."/>
            <person name="Donoghue M.T."/>
            <person name="Azam S."/>
            <person name="Fan G."/>
            <person name="Whaley A.M."/>
            <person name="Farmer A.D."/>
            <person name="Sheridan J."/>
            <person name="Iwata A."/>
            <person name="Tuteja R."/>
            <person name="Penmetsa R.V."/>
            <person name="Wu W."/>
            <person name="Upadhyaya H.D."/>
            <person name="Yang S.P."/>
            <person name="Shah T."/>
            <person name="Saxena K.B."/>
            <person name="Michael T."/>
            <person name="McCombie W.R."/>
            <person name="Yang B."/>
            <person name="Zhang G."/>
            <person name="Yang H."/>
            <person name="Wang J."/>
            <person name="Spillane C."/>
            <person name="Cook D.R."/>
            <person name="May G.D."/>
            <person name="Xu X."/>
            <person name="Jackson S.A."/>
        </authorList>
    </citation>
    <scope>NUCLEOTIDE SEQUENCE [LARGE SCALE GENOMIC DNA]</scope>
    <source>
        <strain evidence="3">cv. Asha</strain>
    </source>
</reference>
<gene>
    <name evidence="2" type="ORF">KK1_011600</name>
</gene>
<organism evidence="2 3">
    <name type="scientific">Cajanus cajan</name>
    <name type="common">Pigeon pea</name>
    <name type="synonym">Cajanus indicus</name>
    <dbReference type="NCBI Taxonomy" id="3821"/>
    <lineage>
        <taxon>Eukaryota</taxon>
        <taxon>Viridiplantae</taxon>
        <taxon>Streptophyta</taxon>
        <taxon>Embryophyta</taxon>
        <taxon>Tracheophyta</taxon>
        <taxon>Spermatophyta</taxon>
        <taxon>Magnoliopsida</taxon>
        <taxon>eudicotyledons</taxon>
        <taxon>Gunneridae</taxon>
        <taxon>Pentapetalae</taxon>
        <taxon>rosids</taxon>
        <taxon>fabids</taxon>
        <taxon>Fabales</taxon>
        <taxon>Fabaceae</taxon>
        <taxon>Papilionoideae</taxon>
        <taxon>50 kb inversion clade</taxon>
        <taxon>NPAAA clade</taxon>
        <taxon>indigoferoid/millettioid clade</taxon>
        <taxon>Phaseoleae</taxon>
        <taxon>Cajanus</taxon>
    </lineage>
</organism>
<accession>A0A151TEB3</accession>
<evidence type="ECO:0000259" key="1">
    <source>
        <dbReference type="Pfam" id="PF03732"/>
    </source>
</evidence>
<dbReference type="Gramene" id="C.cajan_11273.t">
    <property type="protein sequence ID" value="C.cajan_11273.t.cds1"/>
    <property type="gene ID" value="C.cajan_11273"/>
</dbReference>
<protein>
    <recommendedName>
        <fullName evidence="1">Retrotransposon gag domain-containing protein</fullName>
    </recommendedName>
</protein>
<dbReference type="InterPro" id="IPR005162">
    <property type="entry name" value="Retrotrans_gag_dom"/>
</dbReference>
<dbReference type="Pfam" id="PF03732">
    <property type="entry name" value="Retrotrans_gag"/>
    <property type="match status" value="1"/>
</dbReference>
<dbReference type="EMBL" id="CM003608">
    <property type="protein sequence ID" value="KYP65367.1"/>
    <property type="molecule type" value="Genomic_DNA"/>
</dbReference>
<evidence type="ECO:0000313" key="2">
    <source>
        <dbReference type="EMBL" id="KYP65367.1"/>
    </source>
</evidence>
<dbReference type="Proteomes" id="UP000075243">
    <property type="component" value="Chromosome 6"/>
</dbReference>
<name>A0A151TEB3_CAJCA</name>
<keyword evidence="3" id="KW-1185">Reference proteome</keyword>
<evidence type="ECO:0000313" key="3">
    <source>
        <dbReference type="Proteomes" id="UP000075243"/>
    </source>
</evidence>
<proteinExistence type="predicted"/>